<evidence type="ECO:0000313" key="2">
    <source>
        <dbReference type="Proteomes" id="UP000245670"/>
    </source>
</evidence>
<evidence type="ECO:0000313" key="1">
    <source>
        <dbReference type="EMBL" id="PWG04175.1"/>
    </source>
</evidence>
<dbReference type="Proteomes" id="UP000245670">
    <property type="component" value="Unassembled WGS sequence"/>
</dbReference>
<gene>
    <name evidence="1" type="ORF">DIS07_14525</name>
</gene>
<keyword evidence="2" id="KW-1185">Reference proteome</keyword>
<organism evidence="1 2">
    <name type="scientific">Polaribacter aquimarinus</name>
    <dbReference type="NCBI Taxonomy" id="2100726"/>
    <lineage>
        <taxon>Bacteria</taxon>
        <taxon>Pseudomonadati</taxon>
        <taxon>Bacteroidota</taxon>
        <taxon>Flavobacteriia</taxon>
        <taxon>Flavobacteriales</taxon>
        <taxon>Flavobacteriaceae</taxon>
    </lineage>
</organism>
<accession>A0A2U2J752</accession>
<proteinExistence type="predicted"/>
<name>A0A2U2J752_9FLAO</name>
<evidence type="ECO:0008006" key="3">
    <source>
        <dbReference type="Google" id="ProtNLM"/>
    </source>
</evidence>
<comment type="caution">
    <text evidence="1">The sequence shown here is derived from an EMBL/GenBank/DDBJ whole genome shotgun (WGS) entry which is preliminary data.</text>
</comment>
<dbReference type="OrthoDB" id="1202722at2"/>
<dbReference type="RefSeq" id="WP_109405992.1">
    <property type="nucleotide sequence ID" value="NZ_QFFG01000007.1"/>
</dbReference>
<sequence>MEETSNSKVNAQIIDAIKQVNAFLGDSDFSLDSISNQLTAQAVGVAMMNIVNQQQQLYTLQNAVTTAAAKSMLNSSPQEAIQLMNEVVKENNLTNSLKDLKQMIDEIKSPQNNKQA</sequence>
<dbReference type="EMBL" id="QFFG01000007">
    <property type="protein sequence ID" value="PWG04175.1"/>
    <property type="molecule type" value="Genomic_DNA"/>
</dbReference>
<protein>
    <recommendedName>
        <fullName evidence="3">R body protein</fullName>
    </recommendedName>
</protein>
<reference evidence="1 2" key="1">
    <citation type="submission" date="2018-05" db="EMBL/GenBank/DDBJ databases">
        <title>Polaribacter aquimarinus sp. nov., isolated from sediment in a sediment of sea.</title>
        <authorList>
            <person name="Lu D."/>
        </authorList>
    </citation>
    <scope>NUCLEOTIDE SEQUENCE [LARGE SCALE GENOMIC DNA]</scope>
    <source>
        <strain evidence="1 2">ZY113</strain>
    </source>
</reference>
<dbReference type="AlphaFoldDB" id="A0A2U2J752"/>